<name>A0A6G9H0S4_9ACTN</name>
<dbReference type="KEGG" id="slia:HA039_18695"/>
<proteinExistence type="predicted"/>
<sequence length="242" mass="26074">MEPKPPRRRGRTTLIVGVAALLGAVAGTATGYTIQADRPPTALPPLSQPGLAYPAKALPAGTKVKALSAEEDSQVRTDGDLRKLLLGKPEGVREAPSDYIVDGWSQLPLYTGEAERPSAMFGFLAGLDFRRVAATSWDQPGDHVTNIDLVQFGPGPNFGARDLADDQTAYSESLGGPGEPIKNSSNGHYWVFKARHEAGFLPYYARALAHRGDVVVDINIFDSKPIAASEIRDLAERQLERL</sequence>
<dbReference type="RefSeq" id="WP_167031116.1">
    <property type="nucleotide sequence ID" value="NZ_CP050177.1"/>
</dbReference>
<reference evidence="1 2" key="1">
    <citation type="submission" date="2020-03" db="EMBL/GenBank/DDBJ databases">
        <title>A novel species.</title>
        <authorList>
            <person name="Gao J."/>
        </authorList>
    </citation>
    <scope>NUCLEOTIDE SEQUENCE [LARGE SCALE GENOMIC DNA]</scope>
    <source>
        <strain evidence="1 2">QMT-12</strain>
    </source>
</reference>
<keyword evidence="2" id="KW-1185">Reference proteome</keyword>
<dbReference type="EMBL" id="CP050177">
    <property type="protein sequence ID" value="QIQ04070.1"/>
    <property type="molecule type" value="Genomic_DNA"/>
</dbReference>
<evidence type="ECO:0000313" key="2">
    <source>
        <dbReference type="Proteomes" id="UP000501179"/>
    </source>
</evidence>
<organism evidence="1 2">
    <name type="scientific">Streptomyces liangshanensis</name>
    <dbReference type="NCBI Taxonomy" id="2717324"/>
    <lineage>
        <taxon>Bacteria</taxon>
        <taxon>Bacillati</taxon>
        <taxon>Actinomycetota</taxon>
        <taxon>Actinomycetes</taxon>
        <taxon>Kitasatosporales</taxon>
        <taxon>Streptomycetaceae</taxon>
        <taxon>Streptomyces</taxon>
    </lineage>
</organism>
<gene>
    <name evidence="1" type="ORF">HA039_18695</name>
</gene>
<accession>A0A6G9H0S4</accession>
<protein>
    <submittedName>
        <fullName evidence="1">Uncharacterized protein</fullName>
    </submittedName>
</protein>
<dbReference type="Proteomes" id="UP000501179">
    <property type="component" value="Chromosome"/>
</dbReference>
<evidence type="ECO:0000313" key="1">
    <source>
        <dbReference type="EMBL" id="QIQ04070.1"/>
    </source>
</evidence>
<dbReference type="AlphaFoldDB" id="A0A6G9H0S4"/>